<gene>
    <name evidence="2" type="ORF">AQS70_16005</name>
</gene>
<evidence type="ECO:0000313" key="2">
    <source>
        <dbReference type="EMBL" id="KQB52012.1"/>
    </source>
</evidence>
<evidence type="ECO:0000313" key="3">
    <source>
        <dbReference type="Proteomes" id="UP000050342"/>
    </source>
</evidence>
<accession>A0A0N8VS09</accession>
<dbReference type="Proteomes" id="UP000050342">
    <property type="component" value="Unassembled WGS sequence"/>
</dbReference>
<dbReference type="Pfam" id="PF01494">
    <property type="entry name" value="FAD_binding_3"/>
    <property type="match status" value="1"/>
</dbReference>
<dbReference type="OrthoDB" id="9790035at2"/>
<keyword evidence="3" id="KW-1185">Reference proteome</keyword>
<dbReference type="InterPro" id="IPR002938">
    <property type="entry name" value="FAD-bd"/>
</dbReference>
<organism evidence="2 3">
    <name type="scientific">Pseudomonas endophytica</name>
    <dbReference type="NCBI Taxonomy" id="1563157"/>
    <lineage>
        <taxon>Bacteria</taxon>
        <taxon>Pseudomonadati</taxon>
        <taxon>Pseudomonadota</taxon>
        <taxon>Gammaproteobacteria</taxon>
        <taxon>Pseudomonadales</taxon>
        <taxon>Pseudomonadaceae</taxon>
        <taxon>Pseudomonas</taxon>
    </lineage>
</organism>
<comment type="caution">
    <text evidence="2">The sequence shown here is derived from an EMBL/GenBank/DDBJ whole genome shotgun (WGS) entry which is preliminary data.</text>
</comment>
<proteinExistence type="predicted"/>
<dbReference type="PANTHER" id="PTHR43422">
    <property type="entry name" value="THIAMINE THIAZOLE SYNTHASE"/>
    <property type="match status" value="1"/>
</dbReference>
<dbReference type="PROSITE" id="PS51257">
    <property type="entry name" value="PROKAR_LIPOPROTEIN"/>
    <property type="match status" value="1"/>
</dbReference>
<dbReference type="GO" id="GO:0071949">
    <property type="term" value="F:FAD binding"/>
    <property type="evidence" value="ECO:0007669"/>
    <property type="project" value="InterPro"/>
</dbReference>
<evidence type="ECO:0000259" key="1">
    <source>
        <dbReference type="Pfam" id="PF01494"/>
    </source>
</evidence>
<sequence length="436" mass="48498">MNNHRQKAVVIGGSLTGCLVAQVLSSHFNEVVILEKDQFDCTPTPRKGVPQENHLHIVLKQGMDSIEAIFPGISDSLSAQGGVTVNLGHGLRWYQAGQWKAPYTSKLSSVLFSRALLDTTIRQRILNNPSIQVKRRVRVNAFIIEGSRVEGVRFNDQGADQSLHCDLVVDCSGAGSKTAEWLNTAGFDRVENSTLKKQIRYSSALYRSESPLEKKAIVIWDTGSHKHNVGLLFPIEKDTWIVSTGGCFDSNPTADKNTFKAFIDALPQADISQFISQSTAVSDLHTFAFPGSAWLHYEKMPNFPLGLIVAGAAFCRLNPFFGQGITLCASHALVISQYLLRNTEGCIATRDVQQQLAKANRSPWKVSEVEDLRHACVPGKRSLLNKFLMWYTQKFYCLSNHDVFARELQFKVMHQIASPYALFHPFIVFKVLAQAG</sequence>
<reference evidence="2 3" key="1">
    <citation type="submission" date="2015-10" db="EMBL/GenBank/DDBJ databases">
        <title>Pseudomonas helleri sp. nov. and Pseudomonas weihenstephanensis sp. nov., isolated from raw cows milk.</title>
        <authorList>
            <person name="Von Neubeck M."/>
            <person name="Huptas C."/>
            <person name="Wenning M."/>
            <person name="Scherer S."/>
        </authorList>
    </citation>
    <scope>NUCLEOTIDE SEQUENCE [LARGE SCALE GENOMIC DNA]</scope>
    <source>
        <strain evidence="2 3">BSTT44</strain>
    </source>
</reference>
<dbReference type="InterPro" id="IPR036188">
    <property type="entry name" value="FAD/NAD-bd_sf"/>
</dbReference>
<dbReference type="Gene3D" id="3.50.50.60">
    <property type="entry name" value="FAD/NAD(P)-binding domain"/>
    <property type="match status" value="1"/>
</dbReference>
<name>A0A0N8VS09_9PSED</name>
<dbReference type="AlphaFoldDB" id="A0A0N8VS09"/>
<dbReference type="RefSeq" id="WP_055104490.1">
    <property type="nucleotide sequence ID" value="NZ_LLWH01000212.1"/>
</dbReference>
<dbReference type="STRING" id="1563157.AQS70_16005"/>
<protein>
    <recommendedName>
        <fullName evidence="1">FAD-binding domain-containing protein</fullName>
    </recommendedName>
</protein>
<dbReference type="EMBL" id="LLWH01000212">
    <property type="protein sequence ID" value="KQB52012.1"/>
    <property type="molecule type" value="Genomic_DNA"/>
</dbReference>
<dbReference type="Gene3D" id="3.30.9.100">
    <property type="match status" value="1"/>
</dbReference>
<dbReference type="PANTHER" id="PTHR43422:SF3">
    <property type="entry name" value="THIAMINE THIAZOLE SYNTHASE"/>
    <property type="match status" value="1"/>
</dbReference>
<feature type="domain" description="FAD-binding" evidence="1">
    <location>
        <begin position="7"/>
        <end position="237"/>
    </location>
</feature>
<dbReference type="GO" id="GO:0003824">
    <property type="term" value="F:catalytic activity"/>
    <property type="evidence" value="ECO:0007669"/>
    <property type="project" value="UniProtKB-ARBA"/>
</dbReference>
<dbReference type="SUPFAM" id="SSF51905">
    <property type="entry name" value="FAD/NAD(P)-binding domain"/>
    <property type="match status" value="1"/>
</dbReference>